<feature type="region of interest" description="Disordered" evidence="1">
    <location>
        <begin position="1"/>
        <end position="28"/>
    </location>
</feature>
<evidence type="ECO:0000313" key="2">
    <source>
        <dbReference type="EMBL" id="KAA6392132.1"/>
    </source>
</evidence>
<gene>
    <name evidence="2" type="ORF">EZS28_012342</name>
</gene>
<feature type="compositionally biased region" description="Polar residues" evidence="1">
    <location>
        <begin position="9"/>
        <end position="22"/>
    </location>
</feature>
<evidence type="ECO:0000313" key="3">
    <source>
        <dbReference type="Proteomes" id="UP000324800"/>
    </source>
</evidence>
<dbReference type="Proteomes" id="UP000324800">
    <property type="component" value="Unassembled WGS sequence"/>
</dbReference>
<name>A0A5J4WC47_9EUKA</name>
<dbReference type="EMBL" id="SNRW01002648">
    <property type="protein sequence ID" value="KAA6392132.1"/>
    <property type="molecule type" value="Genomic_DNA"/>
</dbReference>
<comment type="caution">
    <text evidence="2">The sequence shown here is derived from an EMBL/GenBank/DDBJ whole genome shotgun (WGS) entry which is preliminary data.</text>
</comment>
<evidence type="ECO:0000256" key="1">
    <source>
        <dbReference type="SAM" id="MobiDB-lite"/>
    </source>
</evidence>
<protein>
    <submittedName>
        <fullName evidence="2">Uncharacterized protein</fullName>
    </submittedName>
</protein>
<sequence>MPADESTTERSFMQPTEEQQSARNHRKYNINKYKEVERTTAQVEPEEAIQKLAEEKPLNIYLSHPNLEVMKFIIDKIWATVTTRKRGDDFIFSSDNFIKLWALITQNSEDDIEIVLEEPLMRAHSCMGKTYKKKDLIRVMDVLIKNVSVSVIDNVLWNSIEKLYRINKDFVPVGFVNLTANQTIRGIKTFLSPIYGTKFIITGGESNQILLANGETQDTGDFLPKYYPHAMGQMIIEPNDDIRNQGLRLMKNKANWDSFVLTGCNADPQNRDGVWKVGSTSSQFRIQKQEDDAYDYKGIIIDFDCTTLKFNNQLVAPIPVPPIEQAIKQTIVLNMYDQLVWGSFTTYNGRAYISFQITHSNPNTQTQSAYTLFRVFKDEAKPQFTGANFTIPLNAVMFAQKVIGYPICWNGAIPIDCNIDVDGYVRINTLCQISLPDDFCVQVCDSYALHNQST</sequence>
<proteinExistence type="predicted"/>
<organism evidence="2 3">
    <name type="scientific">Streblomastix strix</name>
    <dbReference type="NCBI Taxonomy" id="222440"/>
    <lineage>
        <taxon>Eukaryota</taxon>
        <taxon>Metamonada</taxon>
        <taxon>Preaxostyla</taxon>
        <taxon>Oxymonadida</taxon>
        <taxon>Streblomastigidae</taxon>
        <taxon>Streblomastix</taxon>
    </lineage>
</organism>
<reference evidence="2 3" key="1">
    <citation type="submission" date="2019-03" db="EMBL/GenBank/DDBJ databases">
        <title>Single cell metagenomics reveals metabolic interactions within the superorganism composed of flagellate Streblomastix strix and complex community of Bacteroidetes bacteria on its surface.</title>
        <authorList>
            <person name="Treitli S.C."/>
            <person name="Kolisko M."/>
            <person name="Husnik F."/>
            <person name="Keeling P."/>
            <person name="Hampl V."/>
        </authorList>
    </citation>
    <scope>NUCLEOTIDE SEQUENCE [LARGE SCALE GENOMIC DNA]</scope>
    <source>
        <strain evidence="2">ST1C</strain>
    </source>
</reference>
<accession>A0A5J4WC47</accession>
<dbReference type="AlphaFoldDB" id="A0A5J4WC47"/>